<proteinExistence type="predicted"/>
<protein>
    <submittedName>
        <fullName evidence="2">Uncharacterized protein</fullName>
    </submittedName>
</protein>
<keyword evidence="3" id="KW-1185">Reference proteome</keyword>
<name>A0ABR0AB30_9CRUS</name>
<evidence type="ECO:0000313" key="2">
    <source>
        <dbReference type="EMBL" id="KAK4022339.1"/>
    </source>
</evidence>
<dbReference type="EMBL" id="JAOYFB010000037">
    <property type="protein sequence ID" value="KAK4022339.1"/>
    <property type="molecule type" value="Genomic_DNA"/>
</dbReference>
<comment type="caution">
    <text evidence="2">The sequence shown here is derived from an EMBL/GenBank/DDBJ whole genome shotgun (WGS) entry which is preliminary data.</text>
</comment>
<dbReference type="Proteomes" id="UP001234178">
    <property type="component" value="Unassembled WGS sequence"/>
</dbReference>
<evidence type="ECO:0000256" key="1">
    <source>
        <dbReference type="SAM" id="MobiDB-lite"/>
    </source>
</evidence>
<evidence type="ECO:0000313" key="3">
    <source>
        <dbReference type="Proteomes" id="UP001234178"/>
    </source>
</evidence>
<gene>
    <name evidence="2" type="ORF">OUZ56_007810</name>
</gene>
<accession>A0ABR0AB30</accession>
<reference evidence="2 3" key="1">
    <citation type="journal article" date="2023" name="Nucleic Acids Res.">
        <title>The hologenome of Daphnia magna reveals possible DNA methylation and microbiome-mediated evolution of the host genome.</title>
        <authorList>
            <person name="Chaturvedi A."/>
            <person name="Li X."/>
            <person name="Dhandapani V."/>
            <person name="Marshall H."/>
            <person name="Kissane S."/>
            <person name="Cuenca-Cambronero M."/>
            <person name="Asole G."/>
            <person name="Calvet F."/>
            <person name="Ruiz-Romero M."/>
            <person name="Marangio P."/>
            <person name="Guigo R."/>
            <person name="Rago D."/>
            <person name="Mirbahai L."/>
            <person name="Eastwood N."/>
            <person name="Colbourne J.K."/>
            <person name="Zhou J."/>
            <person name="Mallon E."/>
            <person name="Orsini L."/>
        </authorList>
    </citation>
    <scope>NUCLEOTIDE SEQUENCE [LARGE SCALE GENOMIC DNA]</scope>
    <source>
        <strain evidence="2">LRV0_1</strain>
    </source>
</reference>
<feature type="region of interest" description="Disordered" evidence="1">
    <location>
        <begin position="76"/>
        <end position="98"/>
    </location>
</feature>
<organism evidence="2 3">
    <name type="scientific">Daphnia magna</name>
    <dbReference type="NCBI Taxonomy" id="35525"/>
    <lineage>
        <taxon>Eukaryota</taxon>
        <taxon>Metazoa</taxon>
        <taxon>Ecdysozoa</taxon>
        <taxon>Arthropoda</taxon>
        <taxon>Crustacea</taxon>
        <taxon>Branchiopoda</taxon>
        <taxon>Diplostraca</taxon>
        <taxon>Cladocera</taxon>
        <taxon>Anomopoda</taxon>
        <taxon>Daphniidae</taxon>
        <taxon>Daphnia</taxon>
    </lineage>
</organism>
<sequence>MSVCLVNRIIYPVTHDYRASSICHKPLFLSGTPATSQRCFSYSIQVLGYPFSISIVTKPILDSGIRRIEVTRKLSMKKKKIDENGKRQKYSPQPDAHF</sequence>